<dbReference type="GO" id="GO:0016787">
    <property type="term" value="F:hydrolase activity"/>
    <property type="evidence" value="ECO:0007669"/>
    <property type="project" value="UniProtKB-KW"/>
</dbReference>
<dbReference type="Gene3D" id="3.40.50.1820">
    <property type="entry name" value="alpha/beta hydrolase"/>
    <property type="match status" value="1"/>
</dbReference>
<accession>A0A7W3TMX5</accession>
<keyword evidence="3" id="KW-1185">Reference proteome</keyword>
<comment type="caution">
    <text evidence="2">The sequence shown here is derived from an EMBL/GenBank/DDBJ whole genome shotgun (WGS) entry which is preliminary data.</text>
</comment>
<name>A0A7W3TMX5_9GAMM</name>
<feature type="domain" description="AB hydrolase-1" evidence="1">
    <location>
        <begin position="89"/>
        <end position="295"/>
    </location>
</feature>
<organism evidence="2 3">
    <name type="scientific">Marilutibacter spongiae</name>
    <dbReference type="NCBI Taxonomy" id="2025720"/>
    <lineage>
        <taxon>Bacteria</taxon>
        <taxon>Pseudomonadati</taxon>
        <taxon>Pseudomonadota</taxon>
        <taxon>Gammaproteobacteria</taxon>
        <taxon>Lysobacterales</taxon>
        <taxon>Lysobacteraceae</taxon>
        <taxon>Marilutibacter</taxon>
    </lineage>
</organism>
<dbReference type="Pfam" id="PF12697">
    <property type="entry name" value="Abhydrolase_6"/>
    <property type="match status" value="1"/>
</dbReference>
<protein>
    <submittedName>
        <fullName evidence="2">Alpha/beta fold hydrolase</fullName>
    </submittedName>
</protein>
<evidence type="ECO:0000259" key="1">
    <source>
        <dbReference type="Pfam" id="PF12697"/>
    </source>
</evidence>
<dbReference type="InterPro" id="IPR029058">
    <property type="entry name" value="AB_hydrolase_fold"/>
</dbReference>
<dbReference type="EMBL" id="JACHTF010000009">
    <property type="protein sequence ID" value="MBB1060889.1"/>
    <property type="molecule type" value="Genomic_DNA"/>
</dbReference>
<reference evidence="2 3" key="1">
    <citation type="submission" date="2020-08" db="EMBL/GenBank/DDBJ databases">
        <authorList>
            <person name="Xu S."/>
            <person name="Li A."/>
        </authorList>
    </citation>
    <scope>NUCLEOTIDE SEQUENCE [LARGE SCALE GENOMIC DNA]</scope>
    <source>
        <strain evidence="2 3">119BY6-57</strain>
    </source>
</reference>
<gene>
    <name evidence="2" type="ORF">H4F98_09910</name>
</gene>
<keyword evidence="2" id="KW-0378">Hydrolase</keyword>
<dbReference type="InterPro" id="IPR050228">
    <property type="entry name" value="Carboxylesterase_BioH"/>
</dbReference>
<sequence>MSLADRIATPSPLLALPIPPSGRATLASMGIDEGEAWTAEGVRIHYLVVPAVAFNVDAQFRREVDAYSLRWNLSVAPEDEPPPSTRGTIVYLHGWGSDGAMMLPWATALARQGYRGILPDLRHHGRSDEAPPGFGPREAGDILQLLPGWRQEGLVEGPVYLFGLSYGAATAIFMAAQADEAGTGQPTALVAVAPFDNAATAIERFAGEMLDGDALPWFAPRHVMDELPDAIVEAGRKLDVDLASIDVGQAAAATSTCMLLVHGGRDRLVPADSTQRIADAAPHARQVTLPFENHMTAGLRFDWLATPLGDWLQGVADTGGCPAIDLPPDPAD</sequence>
<dbReference type="SUPFAM" id="SSF53474">
    <property type="entry name" value="alpha/beta-Hydrolases"/>
    <property type="match status" value="1"/>
</dbReference>
<dbReference type="AlphaFoldDB" id="A0A7W3TMX5"/>
<dbReference type="PANTHER" id="PTHR43194">
    <property type="entry name" value="HYDROLASE ALPHA/BETA FOLD FAMILY"/>
    <property type="match status" value="1"/>
</dbReference>
<dbReference type="PANTHER" id="PTHR43194:SF2">
    <property type="entry name" value="PEROXISOMAL MEMBRANE PROTEIN LPX1"/>
    <property type="match status" value="1"/>
</dbReference>
<dbReference type="RefSeq" id="WP_182687237.1">
    <property type="nucleotide sequence ID" value="NZ_JACHTF010000009.1"/>
</dbReference>
<proteinExistence type="predicted"/>
<evidence type="ECO:0000313" key="2">
    <source>
        <dbReference type="EMBL" id="MBB1060889.1"/>
    </source>
</evidence>
<dbReference type="Proteomes" id="UP000523196">
    <property type="component" value="Unassembled WGS sequence"/>
</dbReference>
<evidence type="ECO:0000313" key="3">
    <source>
        <dbReference type="Proteomes" id="UP000523196"/>
    </source>
</evidence>
<dbReference type="InterPro" id="IPR000073">
    <property type="entry name" value="AB_hydrolase_1"/>
</dbReference>